<dbReference type="EMBL" id="CM042050">
    <property type="protein sequence ID" value="KAI3733868.1"/>
    <property type="molecule type" value="Genomic_DNA"/>
</dbReference>
<reference evidence="1 2" key="2">
    <citation type="journal article" date="2022" name="Mol. Ecol. Resour.">
        <title>The genomes of chicory, endive, great burdock and yacon provide insights into Asteraceae paleo-polyploidization history and plant inulin production.</title>
        <authorList>
            <person name="Fan W."/>
            <person name="Wang S."/>
            <person name="Wang H."/>
            <person name="Wang A."/>
            <person name="Jiang F."/>
            <person name="Liu H."/>
            <person name="Zhao H."/>
            <person name="Xu D."/>
            <person name="Zhang Y."/>
        </authorList>
    </citation>
    <scope>NUCLEOTIDE SEQUENCE [LARGE SCALE GENOMIC DNA]</scope>
    <source>
        <strain evidence="2">cv. Niubang</strain>
    </source>
</reference>
<organism evidence="1 2">
    <name type="scientific">Arctium lappa</name>
    <name type="common">Greater burdock</name>
    <name type="synonym">Lappa major</name>
    <dbReference type="NCBI Taxonomy" id="4217"/>
    <lineage>
        <taxon>Eukaryota</taxon>
        <taxon>Viridiplantae</taxon>
        <taxon>Streptophyta</taxon>
        <taxon>Embryophyta</taxon>
        <taxon>Tracheophyta</taxon>
        <taxon>Spermatophyta</taxon>
        <taxon>Magnoliopsida</taxon>
        <taxon>eudicotyledons</taxon>
        <taxon>Gunneridae</taxon>
        <taxon>Pentapetalae</taxon>
        <taxon>asterids</taxon>
        <taxon>campanulids</taxon>
        <taxon>Asterales</taxon>
        <taxon>Asteraceae</taxon>
        <taxon>Carduoideae</taxon>
        <taxon>Cardueae</taxon>
        <taxon>Arctiinae</taxon>
        <taxon>Arctium</taxon>
    </lineage>
</organism>
<keyword evidence="2" id="KW-1185">Reference proteome</keyword>
<protein>
    <submittedName>
        <fullName evidence="1">Uncharacterized protein</fullName>
    </submittedName>
</protein>
<evidence type="ECO:0000313" key="1">
    <source>
        <dbReference type="EMBL" id="KAI3733868.1"/>
    </source>
</evidence>
<accession>A0ACB9CHT1</accession>
<gene>
    <name evidence="1" type="ORF">L6452_13326</name>
</gene>
<reference evidence="2" key="1">
    <citation type="journal article" date="2022" name="Mol. Ecol. Resour.">
        <title>The genomes of chicory, endive, great burdock and yacon provide insights into Asteraceae palaeo-polyploidization history and plant inulin production.</title>
        <authorList>
            <person name="Fan W."/>
            <person name="Wang S."/>
            <person name="Wang H."/>
            <person name="Wang A."/>
            <person name="Jiang F."/>
            <person name="Liu H."/>
            <person name="Zhao H."/>
            <person name="Xu D."/>
            <person name="Zhang Y."/>
        </authorList>
    </citation>
    <scope>NUCLEOTIDE SEQUENCE [LARGE SCALE GENOMIC DNA]</scope>
    <source>
        <strain evidence="2">cv. Niubang</strain>
    </source>
</reference>
<proteinExistence type="predicted"/>
<name>A0ACB9CHT1_ARCLA</name>
<evidence type="ECO:0000313" key="2">
    <source>
        <dbReference type="Proteomes" id="UP001055879"/>
    </source>
</evidence>
<comment type="caution">
    <text evidence="1">The sequence shown here is derived from an EMBL/GenBank/DDBJ whole genome shotgun (WGS) entry which is preliminary data.</text>
</comment>
<dbReference type="Proteomes" id="UP001055879">
    <property type="component" value="Linkage Group LG04"/>
</dbReference>
<sequence length="407" mass="44820">MTKDDQDFKLLKIQTCILRVNLHCDGCKHKVKKLLQKIDGVYQVNIDAEQQKVTVCGSVDSATLIKKLVRAGKHAELWSNKSNQNHNQNQTQNQKGSCMKDDKKNKTQKPEFIKGLESLKNQQKFQPLISEEGDDYLDAEEAAEENEEEMRLLMTQKANQFALLRQQQQQQLQQQQQQQQQHAAAMAANNARNPNNNGKPNGGNGNNNGKKGNLNQDGVKMVHDNNNHPGAVNMNLVEGKRVNDMSSIMNNLAGFQGGGGGVDGGLASGGGVGGLQKNAVGAAGFHLPNGGLPIATGGYNPSSQAAMMMNLNHQQQQQQYNNPAAAMMMNLQNRQAMQQQQQQPQMMYHRSAVIPPATGYYYNYNPAPYTYNEYPHNNYYTTSANGGGDNSASHMFSDENTSSCSLM</sequence>